<protein>
    <submittedName>
        <fullName evidence="2">D-fructose 1,6-bisphosphatase</fullName>
    </submittedName>
</protein>
<comment type="caution">
    <text evidence="2">The sequence shown here is derived from an EMBL/GenBank/DDBJ whole genome shotgun (WGS) entry which is preliminary data.</text>
</comment>
<reference evidence="2 3" key="1">
    <citation type="submission" date="2019-03" db="EMBL/GenBank/DDBJ databases">
        <title>Sequencing the genomes of 1000 actinobacteria strains.</title>
        <authorList>
            <person name="Klenk H.-P."/>
        </authorList>
    </citation>
    <scope>NUCLEOTIDE SEQUENCE [LARGE SCALE GENOMIC DNA]</scope>
    <source>
        <strain evidence="2 3">DSM 18936</strain>
    </source>
</reference>
<gene>
    <name evidence="2" type="ORF">BDK89_2318</name>
</gene>
<dbReference type="Gene3D" id="3.40.190.80">
    <property type="match status" value="1"/>
</dbReference>
<dbReference type="GO" id="GO:0008934">
    <property type="term" value="F:inositol monophosphate 1-phosphatase activity"/>
    <property type="evidence" value="ECO:0007669"/>
    <property type="project" value="TreeGrafter"/>
</dbReference>
<dbReference type="Pfam" id="PF00459">
    <property type="entry name" value="Inositol_P"/>
    <property type="match status" value="1"/>
</dbReference>
<dbReference type="Proteomes" id="UP000294558">
    <property type="component" value="Unassembled WGS sequence"/>
</dbReference>
<name>A0A4R7I2G0_9ACTN</name>
<dbReference type="PRINTS" id="PR00377">
    <property type="entry name" value="IMPHPHTASES"/>
</dbReference>
<evidence type="ECO:0000313" key="2">
    <source>
        <dbReference type="EMBL" id="TDT16723.1"/>
    </source>
</evidence>
<feature type="binding site" evidence="1">
    <location>
        <position position="86"/>
    </location>
    <ligand>
        <name>Mg(2+)</name>
        <dbReference type="ChEBI" id="CHEBI:18420"/>
        <label>1</label>
        <note>catalytic</note>
    </ligand>
</feature>
<sequence length="252" mass="26062">MKAVNPSQALDTFRTAADAVAAVLASNTDWGASGRRDGQYAVDLDADQACLDVLYRSGYRVLSEESGVTAPDGADGDAPIVVVDPLDGSTNASHGIPWFATALCLVDDDGPAVAMVANHASGAVYTATRGGGAFLDGERCRPNATTDLSAALVGVSGLPTHHYGWAQFRAMGASAPDICNVAGGVTDAFVDMNDQHGVWDYLASVLIAEEAGCVAAEVFDRDLCVLDHTARRGPVVATTPELLEAILAARRA</sequence>
<evidence type="ECO:0000313" key="3">
    <source>
        <dbReference type="Proteomes" id="UP000294558"/>
    </source>
</evidence>
<dbReference type="PANTHER" id="PTHR20854:SF4">
    <property type="entry name" value="INOSITOL-1-MONOPHOSPHATASE-RELATED"/>
    <property type="match status" value="1"/>
</dbReference>
<dbReference type="EMBL" id="SOAU01000001">
    <property type="protein sequence ID" value="TDT16723.1"/>
    <property type="molecule type" value="Genomic_DNA"/>
</dbReference>
<keyword evidence="1" id="KW-0479">Metal-binding</keyword>
<dbReference type="SUPFAM" id="SSF56655">
    <property type="entry name" value="Carbohydrate phosphatase"/>
    <property type="match status" value="1"/>
</dbReference>
<dbReference type="GO" id="GO:0046872">
    <property type="term" value="F:metal ion binding"/>
    <property type="evidence" value="ECO:0007669"/>
    <property type="project" value="UniProtKB-KW"/>
</dbReference>
<accession>A0A4R7I2G0</accession>
<dbReference type="InterPro" id="IPR000760">
    <property type="entry name" value="Inositol_monophosphatase-like"/>
</dbReference>
<keyword evidence="1" id="KW-0460">Magnesium</keyword>
<dbReference type="RefSeq" id="WP_166657529.1">
    <property type="nucleotide sequence ID" value="NZ_SOAU01000001.1"/>
</dbReference>
<proteinExistence type="predicted"/>
<dbReference type="Gene3D" id="3.30.540.10">
    <property type="entry name" value="Fructose-1,6-Bisphosphatase, subunit A, domain 1"/>
    <property type="match status" value="1"/>
</dbReference>
<dbReference type="AlphaFoldDB" id="A0A4R7I2G0"/>
<dbReference type="PANTHER" id="PTHR20854">
    <property type="entry name" value="INOSITOL MONOPHOSPHATASE"/>
    <property type="match status" value="1"/>
</dbReference>
<evidence type="ECO:0000256" key="1">
    <source>
        <dbReference type="PIRSR" id="PIRSR600760-2"/>
    </source>
</evidence>
<organism evidence="2 3">
    <name type="scientific">Ilumatobacter fluminis</name>
    <dbReference type="NCBI Taxonomy" id="467091"/>
    <lineage>
        <taxon>Bacteria</taxon>
        <taxon>Bacillati</taxon>
        <taxon>Actinomycetota</taxon>
        <taxon>Acidimicrobiia</taxon>
        <taxon>Acidimicrobiales</taxon>
        <taxon>Ilumatobacteraceae</taxon>
        <taxon>Ilumatobacter</taxon>
    </lineage>
</organism>
<feature type="binding site" evidence="1">
    <location>
        <position position="64"/>
    </location>
    <ligand>
        <name>Mg(2+)</name>
        <dbReference type="ChEBI" id="CHEBI:18420"/>
        <label>1</label>
        <note>catalytic</note>
    </ligand>
</feature>
<dbReference type="GO" id="GO:0006020">
    <property type="term" value="P:inositol metabolic process"/>
    <property type="evidence" value="ECO:0007669"/>
    <property type="project" value="TreeGrafter"/>
</dbReference>
<comment type="cofactor">
    <cofactor evidence="1">
        <name>Mg(2+)</name>
        <dbReference type="ChEBI" id="CHEBI:18420"/>
    </cofactor>
</comment>
<feature type="binding site" evidence="1">
    <location>
        <position position="87"/>
    </location>
    <ligand>
        <name>Mg(2+)</name>
        <dbReference type="ChEBI" id="CHEBI:18420"/>
        <label>1</label>
        <note>catalytic</note>
    </ligand>
</feature>
<feature type="binding site" evidence="1">
    <location>
        <position position="200"/>
    </location>
    <ligand>
        <name>Mg(2+)</name>
        <dbReference type="ChEBI" id="CHEBI:18420"/>
        <label>1</label>
        <note>catalytic</note>
    </ligand>
</feature>
<keyword evidence="3" id="KW-1185">Reference proteome</keyword>
<dbReference type="GO" id="GO:0007165">
    <property type="term" value="P:signal transduction"/>
    <property type="evidence" value="ECO:0007669"/>
    <property type="project" value="TreeGrafter"/>
</dbReference>
<feature type="binding site" evidence="1">
    <location>
        <position position="84"/>
    </location>
    <ligand>
        <name>Mg(2+)</name>
        <dbReference type="ChEBI" id="CHEBI:18420"/>
        <label>1</label>
        <note>catalytic</note>
    </ligand>
</feature>